<proteinExistence type="inferred from homology"/>
<dbReference type="Gene3D" id="2.40.100.10">
    <property type="entry name" value="Cyclophilin-like"/>
    <property type="match status" value="1"/>
</dbReference>
<dbReference type="InterPro" id="IPR002130">
    <property type="entry name" value="Cyclophilin-type_PPIase_dom"/>
</dbReference>
<dbReference type="GO" id="GO:0003755">
    <property type="term" value="F:peptidyl-prolyl cis-trans isomerase activity"/>
    <property type="evidence" value="ECO:0007669"/>
    <property type="project" value="UniProtKB-UniRule"/>
</dbReference>
<comment type="caution">
    <text evidence="4">The sequence shown here is derived from an EMBL/GenBank/DDBJ whole genome shotgun (WGS) entry which is preliminary data.</text>
</comment>
<keyword evidence="5" id="KW-1185">Reference proteome</keyword>
<dbReference type="EC" id="5.2.1.8" evidence="2"/>
<accession>A0AAE0E7G3</accession>
<comment type="similarity">
    <text evidence="1 2">Belongs to the cyclophilin-type PPIase family.</text>
</comment>
<organism evidence="4 5">
    <name type="scientific">Dipteronia sinensis</name>
    <dbReference type="NCBI Taxonomy" id="43782"/>
    <lineage>
        <taxon>Eukaryota</taxon>
        <taxon>Viridiplantae</taxon>
        <taxon>Streptophyta</taxon>
        <taxon>Embryophyta</taxon>
        <taxon>Tracheophyta</taxon>
        <taxon>Spermatophyta</taxon>
        <taxon>Magnoliopsida</taxon>
        <taxon>eudicotyledons</taxon>
        <taxon>Gunneridae</taxon>
        <taxon>Pentapetalae</taxon>
        <taxon>rosids</taxon>
        <taxon>malvids</taxon>
        <taxon>Sapindales</taxon>
        <taxon>Sapindaceae</taxon>
        <taxon>Hippocastanoideae</taxon>
        <taxon>Acereae</taxon>
        <taxon>Dipteronia</taxon>
    </lineage>
</organism>
<dbReference type="PANTHER" id="PTHR11071">
    <property type="entry name" value="PEPTIDYL-PROLYL CIS-TRANS ISOMERASE"/>
    <property type="match status" value="1"/>
</dbReference>
<reference evidence="4" key="1">
    <citation type="journal article" date="2023" name="Plant J.">
        <title>Genome sequences and population genomics provide insights into the demographic history, inbreeding, and mutation load of two 'living fossil' tree species of Dipteronia.</title>
        <authorList>
            <person name="Feng Y."/>
            <person name="Comes H.P."/>
            <person name="Chen J."/>
            <person name="Zhu S."/>
            <person name="Lu R."/>
            <person name="Zhang X."/>
            <person name="Li P."/>
            <person name="Qiu J."/>
            <person name="Olsen K.M."/>
            <person name="Qiu Y."/>
        </authorList>
    </citation>
    <scope>NUCLEOTIDE SEQUENCE</scope>
    <source>
        <strain evidence="4">NBL</strain>
    </source>
</reference>
<dbReference type="GO" id="GO:0006457">
    <property type="term" value="P:protein folding"/>
    <property type="evidence" value="ECO:0007669"/>
    <property type="project" value="TreeGrafter"/>
</dbReference>
<dbReference type="PROSITE" id="PS50072">
    <property type="entry name" value="CSA_PPIASE_2"/>
    <property type="match status" value="1"/>
</dbReference>
<keyword evidence="2" id="KW-0697">Rotamase</keyword>
<evidence type="ECO:0000313" key="4">
    <source>
        <dbReference type="EMBL" id="KAK3217851.1"/>
    </source>
</evidence>
<evidence type="ECO:0000256" key="2">
    <source>
        <dbReference type="RuleBase" id="RU363019"/>
    </source>
</evidence>
<comment type="function">
    <text evidence="2">PPIases accelerate the folding of proteins. It catalyzes the cis-trans isomerization of proline imidic peptide bonds in oligopeptides.</text>
</comment>
<dbReference type="AlphaFoldDB" id="A0AAE0E7G3"/>
<sequence>MMKILRTRVYGYIGWLGSALSGHWKGNRFIDPISFACCLTNKVKEIYSELLERIYHRIEVISDRFELKISSQLKTETGRFTLSITTDDDVTSKNFRALCTGEKGIGKIGKPLHYKGTTFRRVIPGFIFHGNGNRTGCESIYGASFADENFVNQHIGLGILSMANTSLGTNGYQFFICTVKTEWLDGKYVVFGQVVEGFDIMKTVEKVGSRSGMTSKPVMVADCGQLS</sequence>
<dbReference type="Pfam" id="PF00160">
    <property type="entry name" value="Pro_isomerase"/>
    <property type="match status" value="1"/>
</dbReference>
<protein>
    <recommendedName>
        <fullName evidence="2">Peptidyl-prolyl cis-trans isomerase</fullName>
        <shortName evidence="2">PPIase</shortName>
        <ecNumber evidence="2">5.2.1.8</ecNumber>
    </recommendedName>
</protein>
<dbReference type="SUPFAM" id="SSF50891">
    <property type="entry name" value="Cyclophilin-like"/>
    <property type="match status" value="1"/>
</dbReference>
<dbReference type="Proteomes" id="UP001281410">
    <property type="component" value="Unassembled WGS sequence"/>
</dbReference>
<gene>
    <name evidence="4" type="ORF">Dsin_011821</name>
</gene>
<dbReference type="GO" id="GO:0016018">
    <property type="term" value="F:cyclosporin A binding"/>
    <property type="evidence" value="ECO:0007669"/>
    <property type="project" value="TreeGrafter"/>
</dbReference>
<dbReference type="PRINTS" id="PR00153">
    <property type="entry name" value="CSAPPISMRASE"/>
</dbReference>
<comment type="catalytic activity">
    <reaction evidence="2">
        <text>[protein]-peptidylproline (omega=180) = [protein]-peptidylproline (omega=0)</text>
        <dbReference type="Rhea" id="RHEA:16237"/>
        <dbReference type="Rhea" id="RHEA-COMP:10747"/>
        <dbReference type="Rhea" id="RHEA-COMP:10748"/>
        <dbReference type="ChEBI" id="CHEBI:83833"/>
        <dbReference type="ChEBI" id="CHEBI:83834"/>
        <dbReference type="EC" id="5.2.1.8"/>
    </reaction>
</comment>
<name>A0AAE0E7G3_9ROSI</name>
<evidence type="ECO:0000259" key="3">
    <source>
        <dbReference type="PROSITE" id="PS50072"/>
    </source>
</evidence>
<evidence type="ECO:0000313" key="5">
    <source>
        <dbReference type="Proteomes" id="UP001281410"/>
    </source>
</evidence>
<keyword evidence="2" id="KW-0413">Isomerase</keyword>
<dbReference type="InterPro" id="IPR029000">
    <property type="entry name" value="Cyclophilin-like_dom_sf"/>
</dbReference>
<dbReference type="EMBL" id="JANJYJ010000004">
    <property type="protein sequence ID" value="KAK3217851.1"/>
    <property type="molecule type" value="Genomic_DNA"/>
</dbReference>
<dbReference type="PANTHER" id="PTHR11071:SF552">
    <property type="entry name" value="PEPTIDYL-PROLYL CIS-TRANS ISOMERASE CYP26-1"/>
    <property type="match status" value="1"/>
</dbReference>
<feature type="domain" description="PPIase cyclophilin-type" evidence="3">
    <location>
        <begin position="75"/>
        <end position="225"/>
    </location>
</feature>
<dbReference type="GO" id="GO:0005737">
    <property type="term" value="C:cytoplasm"/>
    <property type="evidence" value="ECO:0007669"/>
    <property type="project" value="TreeGrafter"/>
</dbReference>
<evidence type="ECO:0000256" key="1">
    <source>
        <dbReference type="ARBA" id="ARBA00007365"/>
    </source>
</evidence>